<dbReference type="GO" id="GO:0030154">
    <property type="term" value="P:cell differentiation"/>
    <property type="evidence" value="ECO:0007669"/>
    <property type="project" value="UniProtKB-KW"/>
</dbReference>
<evidence type="ECO:0000256" key="7">
    <source>
        <dbReference type="ARBA" id="ARBA00022846"/>
    </source>
</evidence>
<evidence type="ECO:0000313" key="11">
    <source>
        <dbReference type="Ensembl" id="ENSSCAP00000007891.1"/>
    </source>
</evidence>
<dbReference type="InterPro" id="IPR008978">
    <property type="entry name" value="HSP20-like_chaperone"/>
</dbReference>
<keyword evidence="9" id="KW-0966">Cell projection</keyword>
<keyword evidence="6" id="KW-0221">Differentiation</keyword>
<protein>
    <recommendedName>
        <fullName evidence="4">Outer dense fiber protein 1</fullName>
    </recommendedName>
</protein>
<dbReference type="AlphaFoldDB" id="A0A8C9MSF9"/>
<comment type="function">
    <text evidence="1">Component of the outer dense fibers (ODF) of spermatozoa. ODF are filamentous structures located on the outside of the axoneme in the midpiece and principal piece of the mammalian sperm tail and may help to maintain the passive elastic structures and elastic recoil of the sperm tail.</text>
</comment>
<dbReference type="PANTHER" id="PTHR17125:SF2">
    <property type="entry name" value="OUTER DENSE FIBER PROTEIN 1"/>
    <property type="match status" value="1"/>
</dbReference>
<dbReference type="InterPro" id="IPR037389">
    <property type="entry name" value="ODFP"/>
</dbReference>
<organism evidence="11 12">
    <name type="scientific">Serinus canaria</name>
    <name type="common">Island canary</name>
    <name type="synonym">Fringilla canaria</name>
    <dbReference type="NCBI Taxonomy" id="9135"/>
    <lineage>
        <taxon>Eukaryota</taxon>
        <taxon>Metazoa</taxon>
        <taxon>Chordata</taxon>
        <taxon>Craniata</taxon>
        <taxon>Vertebrata</taxon>
        <taxon>Euteleostomi</taxon>
        <taxon>Archelosauria</taxon>
        <taxon>Archosauria</taxon>
        <taxon>Dinosauria</taxon>
        <taxon>Saurischia</taxon>
        <taxon>Theropoda</taxon>
        <taxon>Coelurosauria</taxon>
        <taxon>Aves</taxon>
        <taxon>Neognathae</taxon>
        <taxon>Neoaves</taxon>
        <taxon>Telluraves</taxon>
        <taxon>Australaves</taxon>
        <taxon>Passeriformes</taxon>
        <taxon>Passeroidea</taxon>
        <taxon>Fringillidae</taxon>
        <taxon>Carduelinae</taxon>
        <taxon>Serinus</taxon>
    </lineage>
</organism>
<reference evidence="11" key="2">
    <citation type="submission" date="2025-09" db="UniProtKB">
        <authorList>
            <consortium name="Ensembl"/>
        </authorList>
    </citation>
    <scope>IDENTIFICATION</scope>
</reference>
<evidence type="ECO:0000256" key="2">
    <source>
        <dbReference type="ARBA" id="ARBA00004230"/>
    </source>
</evidence>
<dbReference type="GO" id="GO:0099513">
    <property type="term" value="C:polymeric cytoskeletal fiber"/>
    <property type="evidence" value="ECO:0007669"/>
    <property type="project" value="InterPro"/>
</dbReference>
<evidence type="ECO:0000256" key="5">
    <source>
        <dbReference type="ARBA" id="ARBA00022473"/>
    </source>
</evidence>
<keyword evidence="8" id="KW-0744">Spermatogenesis</keyword>
<dbReference type="SUPFAM" id="SSF49764">
    <property type="entry name" value="HSP20-like chaperones"/>
    <property type="match status" value="1"/>
</dbReference>
<name>A0A8C9MSF9_SERCA</name>
<dbReference type="InterPro" id="IPR002068">
    <property type="entry name" value="A-crystallin/Hsp20_dom"/>
</dbReference>
<evidence type="ECO:0000259" key="10">
    <source>
        <dbReference type="Pfam" id="PF00011"/>
    </source>
</evidence>
<evidence type="ECO:0000256" key="8">
    <source>
        <dbReference type="ARBA" id="ARBA00022871"/>
    </source>
</evidence>
<evidence type="ECO:0000256" key="1">
    <source>
        <dbReference type="ARBA" id="ARBA00001979"/>
    </source>
</evidence>
<keyword evidence="12" id="KW-1185">Reference proteome</keyword>
<dbReference type="Pfam" id="PF00011">
    <property type="entry name" value="HSP20"/>
    <property type="match status" value="1"/>
</dbReference>
<proteinExistence type="predicted"/>
<dbReference type="PANTHER" id="PTHR17125">
    <property type="entry name" value="OUTER DENSE FIBER PROTEIN 1"/>
    <property type="match status" value="1"/>
</dbReference>
<keyword evidence="7" id="KW-0282">Flagellum</keyword>
<dbReference type="Proteomes" id="UP000694409">
    <property type="component" value="Unassembled WGS sequence"/>
</dbReference>
<sequence length="158" mass="16737">MSLSCHAPACPCHVQPPACPCSVHPWPVLAVSILSLSLLCPTPGLSRCPRLPGAEPGAAGPAAELGMMLNSCTGQNLALIDVKGFNPRDITVTVKDGKVTVSAERKVECNTGCSKTSNYKKFVKEFCLPPGVCDKEVTYSVEPKCLPPPKCCSYLCPY</sequence>
<dbReference type="GO" id="GO:0031514">
    <property type="term" value="C:motile cilium"/>
    <property type="evidence" value="ECO:0007669"/>
    <property type="project" value="UniProtKB-SubCell"/>
</dbReference>
<dbReference type="GeneTree" id="ENSGT00940000168212"/>
<dbReference type="GO" id="GO:0005813">
    <property type="term" value="C:centrosome"/>
    <property type="evidence" value="ECO:0007669"/>
    <property type="project" value="UniProtKB-SubCell"/>
</dbReference>
<keyword evidence="5" id="KW-0217">Developmental protein</keyword>
<dbReference type="GO" id="GO:0007283">
    <property type="term" value="P:spermatogenesis"/>
    <property type="evidence" value="ECO:0007669"/>
    <property type="project" value="UniProtKB-KW"/>
</dbReference>
<dbReference type="Ensembl" id="ENSSCAT00000008928.1">
    <property type="protein sequence ID" value="ENSSCAP00000007891.1"/>
    <property type="gene ID" value="ENSSCAG00000006053.1"/>
</dbReference>
<evidence type="ECO:0000256" key="3">
    <source>
        <dbReference type="ARBA" id="ARBA00004300"/>
    </source>
</evidence>
<accession>A0A8C9MSF9</accession>
<reference evidence="11" key="1">
    <citation type="submission" date="2025-08" db="UniProtKB">
        <authorList>
            <consortium name="Ensembl"/>
        </authorList>
    </citation>
    <scope>IDENTIFICATION</scope>
</reference>
<evidence type="ECO:0000256" key="4">
    <source>
        <dbReference type="ARBA" id="ARBA00019020"/>
    </source>
</evidence>
<evidence type="ECO:0000256" key="6">
    <source>
        <dbReference type="ARBA" id="ARBA00022782"/>
    </source>
</evidence>
<comment type="subcellular location">
    <subcellularLocation>
        <location evidence="2">Cell projection</location>
        <location evidence="2">Cilium</location>
        <location evidence="2">Flagellum</location>
    </subcellularLocation>
    <subcellularLocation>
        <location evidence="3">Cytoplasm</location>
        <location evidence="3">Cytoskeleton</location>
        <location evidence="3">Microtubule organizing center</location>
        <location evidence="3">Centrosome</location>
    </subcellularLocation>
</comment>
<dbReference type="Gene3D" id="2.60.40.790">
    <property type="match status" value="1"/>
</dbReference>
<keyword evidence="9" id="KW-0969">Cilium</keyword>
<evidence type="ECO:0000313" key="12">
    <source>
        <dbReference type="Proteomes" id="UP000694409"/>
    </source>
</evidence>
<evidence type="ECO:0000256" key="9">
    <source>
        <dbReference type="ARBA" id="ARBA00023069"/>
    </source>
</evidence>
<feature type="domain" description="SHSP" evidence="10">
    <location>
        <begin position="80"/>
        <end position="138"/>
    </location>
</feature>